<comment type="caution">
    <text evidence="1">The sequence shown here is derived from an EMBL/GenBank/DDBJ whole genome shotgun (WGS) entry which is preliminary data.</text>
</comment>
<gene>
    <name evidence="1" type="ORF">LCGC14_0520630</name>
</gene>
<reference evidence="1" key="1">
    <citation type="journal article" date="2015" name="Nature">
        <title>Complex archaea that bridge the gap between prokaryotes and eukaryotes.</title>
        <authorList>
            <person name="Spang A."/>
            <person name="Saw J.H."/>
            <person name="Jorgensen S.L."/>
            <person name="Zaremba-Niedzwiedzka K."/>
            <person name="Martijn J."/>
            <person name="Lind A.E."/>
            <person name="van Eijk R."/>
            <person name="Schleper C."/>
            <person name="Guy L."/>
            <person name="Ettema T.J."/>
        </authorList>
    </citation>
    <scope>NUCLEOTIDE SEQUENCE</scope>
</reference>
<proteinExistence type="predicted"/>
<sequence>MSKKYLPYTDKERMALLETWEINDGETGQQFIHMGTKVGRYEATVGALEAERDSLRRGADGLIDAGMEFMKERDAALAERDELRRHLKALGNAADAVAAMP</sequence>
<evidence type="ECO:0000313" key="1">
    <source>
        <dbReference type="EMBL" id="KKN61610.1"/>
    </source>
</evidence>
<name>A0A0F9RYS4_9ZZZZ</name>
<accession>A0A0F9RYS4</accession>
<dbReference type="EMBL" id="LAZR01000653">
    <property type="protein sequence ID" value="KKN61610.1"/>
    <property type="molecule type" value="Genomic_DNA"/>
</dbReference>
<protein>
    <submittedName>
        <fullName evidence="1">Uncharacterized protein</fullName>
    </submittedName>
</protein>
<organism evidence="1">
    <name type="scientific">marine sediment metagenome</name>
    <dbReference type="NCBI Taxonomy" id="412755"/>
    <lineage>
        <taxon>unclassified sequences</taxon>
        <taxon>metagenomes</taxon>
        <taxon>ecological metagenomes</taxon>
    </lineage>
</organism>
<dbReference type="AlphaFoldDB" id="A0A0F9RYS4"/>